<dbReference type="AlphaFoldDB" id="X0TW32"/>
<accession>X0TW32</accession>
<evidence type="ECO:0000313" key="1">
    <source>
        <dbReference type="EMBL" id="GAF80335.1"/>
    </source>
</evidence>
<comment type="caution">
    <text evidence="1">The sequence shown here is derived from an EMBL/GenBank/DDBJ whole genome shotgun (WGS) entry which is preliminary data.</text>
</comment>
<evidence type="ECO:0008006" key="2">
    <source>
        <dbReference type="Google" id="ProtNLM"/>
    </source>
</evidence>
<proteinExistence type="predicted"/>
<organism evidence="1">
    <name type="scientific">marine sediment metagenome</name>
    <dbReference type="NCBI Taxonomy" id="412755"/>
    <lineage>
        <taxon>unclassified sequences</taxon>
        <taxon>metagenomes</taxon>
        <taxon>ecological metagenomes</taxon>
    </lineage>
</organism>
<sequence>MDLEIKAREGDLLETHEGFIFDVKGLIHPSERIIAYLRYYPDTNGDRVRKGIRYKKLYSLEDRYEFLETNYPQYLFNDKTSGEVLQGVRNENIKQIYRPAEFLGELHGKFEDGRLEEVSPILRKAFELVKLLHSSSGVKFEKLGITGSCLVNLETEQSDIDLIIYGSKNAFLVRKTLITLHDSHRDIIHPYSQEDIVTLYEFRGKQSDFNFQEFVKIEQRKKLQGLFRGTDYYIRCIKDWDEISNENV</sequence>
<feature type="non-terminal residue" evidence="1">
    <location>
        <position position="248"/>
    </location>
</feature>
<gene>
    <name evidence="1" type="ORF">S01H1_11561</name>
</gene>
<protein>
    <recommendedName>
        <fullName evidence="2">Polymerase nucleotidyl transferase domain-containing protein</fullName>
    </recommendedName>
</protein>
<name>X0TW32_9ZZZZ</name>
<reference evidence="1" key="1">
    <citation type="journal article" date="2014" name="Front. Microbiol.">
        <title>High frequency of phylogenetically diverse reductive dehalogenase-homologous genes in deep subseafloor sedimentary metagenomes.</title>
        <authorList>
            <person name="Kawai M."/>
            <person name="Futagami T."/>
            <person name="Toyoda A."/>
            <person name="Takaki Y."/>
            <person name="Nishi S."/>
            <person name="Hori S."/>
            <person name="Arai W."/>
            <person name="Tsubouchi T."/>
            <person name="Morono Y."/>
            <person name="Uchiyama I."/>
            <person name="Ito T."/>
            <person name="Fujiyama A."/>
            <person name="Inagaki F."/>
            <person name="Takami H."/>
        </authorList>
    </citation>
    <scope>NUCLEOTIDE SEQUENCE</scope>
    <source>
        <strain evidence="1">Expedition CK06-06</strain>
    </source>
</reference>
<dbReference type="EMBL" id="BARS01005897">
    <property type="protein sequence ID" value="GAF80335.1"/>
    <property type="molecule type" value="Genomic_DNA"/>
</dbReference>